<dbReference type="PANTHER" id="PTHR24373:SF370">
    <property type="entry name" value="FISH-LIPS, ISOFORM E"/>
    <property type="match status" value="1"/>
</dbReference>
<dbReference type="InterPro" id="IPR032675">
    <property type="entry name" value="LRR_dom_sf"/>
</dbReference>
<gene>
    <name evidence="3" type="ORF">OTU49_009147</name>
</gene>
<sequence length="379" mass="41742">MLISGTFLALLLVSSTCTADNGQDPASGHFVDSVRKFFLDILGRHVVGHVREIMEEVRNLPCPDDAVTFPCECTVNSESDFSPDLDCSEVESEEELATILSYPFPFRNFRNLTIVGNQNLTTLRRGVLGNTTFKEFYITGGALQEVETGALSSSYNTATVMNFEGNRLVVFPWGELSAFTGLLELNLNSNKISSFPALISDTLQRLDLSNNPLGLIPGTGFKATPDIETVLLDNVNMYEIIPGTFTGHRQLRVVSMNSNQLREVPADAIHFTAGFDLTYVRLSDNVITKVAVDAFIGITKGSELLVDRNELMLLHEEVWRPLVEAGVKLQLQDNPLLCGCDIAWIMLNSSLLSMVDGRTTCSDGELMVNLSPLIYQDLC</sequence>
<dbReference type="GO" id="GO:0031012">
    <property type="term" value="C:extracellular matrix"/>
    <property type="evidence" value="ECO:0007669"/>
    <property type="project" value="TreeGrafter"/>
</dbReference>
<accession>A0AAW0WM27</accession>
<dbReference type="PANTHER" id="PTHR24373">
    <property type="entry name" value="SLIT RELATED LEUCINE-RICH REPEAT NEURONAL PROTEIN"/>
    <property type="match status" value="1"/>
</dbReference>
<feature type="chain" id="PRO_5044717330" description="Oplophorus-luciferin 2-monooxygenase non-catalytic subunit" evidence="2">
    <location>
        <begin position="20"/>
        <end position="379"/>
    </location>
</feature>
<dbReference type="InterPro" id="IPR001611">
    <property type="entry name" value="Leu-rich_rpt"/>
</dbReference>
<dbReference type="EMBL" id="JARKIK010000072">
    <property type="protein sequence ID" value="KAK8728165.1"/>
    <property type="molecule type" value="Genomic_DNA"/>
</dbReference>
<reference evidence="3 4" key="1">
    <citation type="journal article" date="2024" name="BMC Genomics">
        <title>Genome assembly of redclaw crayfish (Cherax quadricarinatus) provides insights into its immune adaptation and hypoxia tolerance.</title>
        <authorList>
            <person name="Liu Z."/>
            <person name="Zheng J."/>
            <person name="Li H."/>
            <person name="Fang K."/>
            <person name="Wang S."/>
            <person name="He J."/>
            <person name="Zhou D."/>
            <person name="Weng S."/>
            <person name="Chi M."/>
            <person name="Gu Z."/>
            <person name="He J."/>
            <person name="Li F."/>
            <person name="Wang M."/>
        </authorList>
    </citation>
    <scope>NUCLEOTIDE SEQUENCE [LARGE SCALE GENOMIC DNA]</scope>
    <source>
        <strain evidence="3">ZL_2023a</strain>
    </source>
</reference>
<name>A0AAW0WM27_CHEQU</name>
<dbReference type="GO" id="GO:0005615">
    <property type="term" value="C:extracellular space"/>
    <property type="evidence" value="ECO:0007669"/>
    <property type="project" value="TreeGrafter"/>
</dbReference>
<comment type="caution">
    <text evidence="3">The sequence shown here is derived from an EMBL/GenBank/DDBJ whole genome shotgun (WGS) entry which is preliminary data.</text>
</comment>
<protein>
    <recommendedName>
        <fullName evidence="5">Oplophorus-luciferin 2-monooxygenase non-catalytic subunit</fullName>
    </recommendedName>
</protein>
<dbReference type="Proteomes" id="UP001445076">
    <property type="component" value="Unassembled WGS sequence"/>
</dbReference>
<evidence type="ECO:0000256" key="1">
    <source>
        <dbReference type="ARBA" id="ARBA00022729"/>
    </source>
</evidence>
<keyword evidence="4" id="KW-1185">Reference proteome</keyword>
<feature type="signal peptide" evidence="2">
    <location>
        <begin position="1"/>
        <end position="19"/>
    </location>
</feature>
<proteinExistence type="predicted"/>
<evidence type="ECO:0000313" key="3">
    <source>
        <dbReference type="EMBL" id="KAK8728166.1"/>
    </source>
</evidence>
<evidence type="ECO:0000256" key="2">
    <source>
        <dbReference type="SAM" id="SignalP"/>
    </source>
</evidence>
<dbReference type="EMBL" id="JARKIK010000072">
    <property type="protein sequence ID" value="KAK8728166.1"/>
    <property type="molecule type" value="Genomic_DNA"/>
</dbReference>
<keyword evidence="1 2" id="KW-0732">Signal</keyword>
<dbReference type="AlphaFoldDB" id="A0AAW0WM27"/>
<dbReference type="SUPFAM" id="SSF52058">
    <property type="entry name" value="L domain-like"/>
    <property type="match status" value="1"/>
</dbReference>
<reference evidence="3" key="2">
    <citation type="submission" date="2024-01" db="EMBL/GenBank/DDBJ databases">
        <authorList>
            <person name="He J."/>
            <person name="Wang M."/>
            <person name="Zheng J."/>
            <person name="Liu Z."/>
        </authorList>
    </citation>
    <scope>NUCLEOTIDE SEQUENCE</scope>
    <source>
        <strain evidence="3">ZL_2023a</strain>
        <tissue evidence="3">Muscle</tissue>
    </source>
</reference>
<dbReference type="PROSITE" id="PS51450">
    <property type="entry name" value="LRR"/>
    <property type="match status" value="1"/>
</dbReference>
<dbReference type="Pfam" id="PF00560">
    <property type="entry name" value="LRR_1"/>
    <property type="match status" value="1"/>
</dbReference>
<dbReference type="Gene3D" id="3.80.10.10">
    <property type="entry name" value="Ribonuclease Inhibitor"/>
    <property type="match status" value="1"/>
</dbReference>
<organism evidence="3 4">
    <name type="scientific">Cherax quadricarinatus</name>
    <name type="common">Australian red claw crayfish</name>
    <dbReference type="NCBI Taxonomy" id="27406"/>
    <lineage>
        <taxon>Eukaryota</taxon>
        <taxon>Metazoa</taxon>
        <taxon>Ecdysozoa</taxon>
        <taxon>Arthropoda</taxon>
        <taxon>Crustacea</taxon>
        <taxon>Multicrustacea</taxon>
        <taxon>Malacostraca</taxon>
        <taxon>Eumalacostraca</taxon>
        <taxon>Eucarida</taxon>
        <taxon>Decapoda</taxon>
        <taxon>Pleocyemata</taxon>
        <taxon>Astacidea</taxon>
        <taxon>Parastacoidea</taxon>
        <taxon>Parastacidae</taxon>
        <taxon>Cherax</taxon>
    </lineage>
</organism>
<evidence type="ECO:0000313" key="4">
    <source>
        <dbReference type="Proteomes" id="UP001445076"/>
    </source>
</evidence>
<evidence type="ECO:0008006" key="5">
    <source>
        <dbReference type="Google" id="ProtNLM"/>
    </source>
</evidence>
<dbReference type="InterPro" id="IPR050328">
    <property type="entry name" value="Dev_Immune_Receptor"/>
</dbReference>